<accession>A0A1W6ZN94</accession>
<keyword evidence="2" id="KW-1185">Reference proteome</keyword>
<dbReference type="OrthoDB" id="7987662at2"/>
<evidence type="ECO:0000313" key="2">
    <source>
        <dbReference type="Proteomes" id="UP000194137"/>
    </source>
</evidence>
<dbReference type="Proteomes" id="UP000194137">
    <property type="component" value="Chromosome"/>
</dbReference>
<evidence type="ECO:0000313" key="1">
    <source>
        <dbReference type="EMBL" id="ARP98873.1"/>
    </source>
</evidence>
<dbReference type="EMBL" id="CP021112">
    <property type="protein sequence ID" value="ARP98873.1"/>
    <property type="molecule type" value="Genomic_DNA"/>
</dbReference>
<dbReference type="AlphaFoldDB" id="A0A1W6ZN94"/>
<dbReference type="KEGG" id="psin:CAK95_07120"/>
<gene>
    <name evidence="1" type="ORF">CAK95_07120</name>
</gene>
<sequence length="277" mass="30585">MRKPFQAAAMLLIAIGMSQPTFAAPQAKQSGCQNQALGNLERLSPEGYAIYKAMSDKKQFLVWLTCDDIQLGLATSVHESVHVLTQEQDSFPLINGEKIRRPHQVSKFFAPKQVAKNFGARDSYVQTYLRPGSATSAEDFLYMLDELNAYSHDLNSAAKLVSLQRRDRQIDHRDGLTAIMAFVVSYTDTAKKSQPATWQGLQAAEPKQVIQTLWAQAETALNSSCDIPAFGRKDKDYIAFISNSKNNTAISELIGRSPKISDECLSPSVTSSTKKSS</sequence>
<protein>
    <submittedName>
        <fullName evidence="1">Uncharacterized protein</fullName>
    </submittedName>
</protein>
<organism evidence="1 2">
    <name type="scientific">Pseudorhodoplanes sinuspersici</name>
    <dbReference type="NCBI Taxonomy" id="1235591"/>
    <lineage>
        <taxon>Bacteria</taxon>
        <taxon>Pseudomonadati</taxon>
        <taxon>Pseudomonadota</taxon>
        <taxon>Alphaproteobacteria</taxon>
        <taxon>Hyphomicrobiales</taxon>
        <taxon>Pseudorhodoplanes</taxon>
    </lineage>
</organism>
<reference evidence="1 2" key="1">
    <citation type="submission" date="2017-05" db="EMBL/GenBank/DDBJ databases">
        <title>Full genome sequence of Pseudorhodoplanes sinuspersici.</title>
        <authorList>
            <person name="Dastgheib S.M.M."/>
            <person name="Shavandi M."/>
            <person name="Tirandaz H."/>
        </authorList>
    </citation>
    <scope>NUCLEOTIDE SEQUENCE [LARGE SCALE GENOMIC DNA]</scope>
    <source>
        <strain evidence="1 2">RIPI110</strain>
    </source>
</reference>
<name>A0A1W6ZN94_9HYPH</name>
<dbReference type="RefSeq" id="WP_086087285.1">
    <property type="nucleotide sequence ID" value="NZ_CP021112.1"/>
</dbReference>
<proteinExistence type="predicted"/>